<dbReference type="EMBL" id="MSIE01000055">
    <property type="protein sequence ID" value="OLF13479.1"/>
    <property type="molecule type" value="Genomic_DNA"/>
</dbReference>
<organism evidence="2 3">
    <name type="scientific">Actinophytocola xanthii</name>
    <dbReference type="NCBI Taxonomy" id="1912961"/>
    <lineage>
        <taxon>Bacteria</taxon>
        <taxon>Bacillati</taxon>
        <taxon>Actinomycetota</taxon>
        <taxon>Actinomycetes</taxon>
        <taxon>Pseudonocardiales</taxon>
        <taxon>Pseudonocardiaceae</taxon>
    </lineage>
</organism>
<sequence>MTRGVKGKVIRQVLAHGVIWDELADALDTTPSSPARGEFHRFVYRGQAGEAPTEPMRDVAPASRHSEPPSRRLARPG</sequence>
<proteinExistence type="predicted"/>
<gene>
    <name evidence="2" type="ORF">BU204_27165</name>
</gene>
<evidence type="ECO:0000256" key="1">
    <source>
        <dbReference type="SAM" id="MobiDB-lite"/>
    </source>
</evidence>
<evidence type="ECO:0000313" key="3">
    <source>
        <dbReference type="Proteomes" id="UP000185596"/>
    </source>
</evidence>
<accession>A0A1Q8CGH9</accession>
<comment type="caution">
    <text evidence="2">The sequence shown here is derived from an EMBL/GenBank/DDBJ whole genome shotgun (WGS) entry which is preliminary data.</text>
</comment>
<evidence type="ECO:0000313" key="2">
    <source>
        <dbReference type="EMBL" id="OLF13479.1"/>
    </source>
</evidence>
<name>A0A1Q8CGH9_9PSEU</name>
<feature type="region of interest" description="Disordered" evidence="1">
    <location>
        <begin position="46"/>
        <end position="77"/>
    </location>
</feature>
<dbReference type="Proteomes" id="UP000185596">
    <property type="component" value="Unassembled WGS sequence"/>
</dbReference>
<protein>
    <submittedName>
        <fullName evidence="2">Uncharacterized protein</fullName>
    </submittedName>
</protein>
<dbReference type="AlphaFoldDB" id="A0A1Q8CGH9"/>
<keyword evidence="3" id="KW-1185">Reference proteome</keyword>
<reference evidence="2 3" key="1">
    <citation type="submission" date="2016-12" db="EMBL/GenBank/DDBJ databases">
        <title>The draft genome sequence of Actinophytocola sp. 11-183.</title>
        <authorList>
            <person name="Wang W."/>
            <person name="Yuan L."/>
        </authorList>
    </citation>
    <scope>NUCLEOTIDE SEQUENCE [LARGE SCALE GENOMIC DNA]</scope>
    <source>
        <strain evidence="2 3">11-183</strain>
    </source>
</reference>